<evidence type="ECO:0000256" key="3">
    <source>
        <dbReference type="ARBA" id="ARBA00023237"/>
    </source>
</evidence>
<protein>
    <submittedName>
        <fullName evidence="7">Putative TonB-dependent receptor</fullName>
    </submittedName>
</protein>
<dbReference type="InterPro" id="IPR036942">
    <property type="entry name" value="Beta-barrel_TonB_sf"/>
</dbReference>
<dbReference type="InterPro" id="IPR012910">
    <property type="entry name" value="Plug_dom"/>
</dbReference>
<reference evidence="7" key="1">
    <citation type="journal article" date="2016" name="ISME J.">
        <title>Functional metagenomic screen reveals new and diverse microbial rhodopsins.</title>
        <authorList>
            <person name="Pushkarev A."/>
            <person name="Beja O."/>
        </authorList>
    </citation>
    <scope>NUCLEOTIDE SEQUENCE</scope>
</reference>
<name>A0A0U2X6T3_9BACT</name>
<evidence type="ECO:0000256" key="1">
    <source>
        <dbReference type="ARBA" id="ARBA00004442"/>
    </source>
</evidence>
<proteinExistence type="inferred from homology"/>
<dbReference type="Gene3D" id="2.170.130.10">
    <property type="entry name" value="TonB-dependent receptor, plug domain"/>
    <property type="match status" value="1"/>
</dbReference>
<accession>A0A0U2X6T3</accession>
<organism evidence="7">
    <name type="scientific">uncultured bacterium EIL68H05</name>
    <dbReference type="NCBI Taxonomy" id="1768205"/>
    <lineage>
        <taxon>Bacteria</taxon>
        <taxon>environmental samples</taxon>
    </lineage>
</organism>
<dbReference type="Pfam" id="PF07715">
    <property type="entry name" value="Plug"/>
    <property type="match status" value="1"/>
</dbReference>
<dbReference type="Pfam" id="PF00593">
    <property type="entry name" value="TonB_dep_Rec_b-barrel"/>
    <property type="match status" value="1"/>
</dbReference>
<dbReference type="GO" id="GO:0009279">
    <property type="term" value="C:cell outer membrane"/>
    <property type="evidence" value="ECO:0007669"/>
    <property type="project" value="UniProtKB-SubCell"/>
</dbReference>
<evidence type="ECO:0000313" key="7">
    <source>
        <dbReference type="EMBL" id="ALS55917.1"/>
    </source>
</evidence>
<evidence type="ECO:0000259" key="5">
    <source>
        <dbReference type="Pfam" id="PF00593"/>
    </source>
</evidence>
<feature type="domain" description="TonB-dependent receptor plug" evidence="6">
    <location>
        <begin position="4"/>
        <end position="76"/>
    </location>
</feature>
<dbReference type="InterPro" id="IPR000531">
    <property type="entry name" value="Beta-barrel_TonB"/>
</dbReference>
<feature type="domain" description="TonB-dependent receptor-like beta-barrel" evidence="5">
    <location>
        <begin position="296"/>
        <end position="759"/>
    </location>
</feature>
<keyword evidence="4" id="KW-0798">TonB box</keyword>
<dbReference type="PANTHER" id="PTHR47234:SF1">
    <property type="entry name" value="TONB-DEPENDENT RECEPTOR"/>
    <property type="match status" value="1"/>
</dbReference>
<evidence type="ECO:0000256" key="2">
    <source>
        <dbReference type="ARBA" id="ARBA00023136"/>
    </source>
</evidence>
<keyword evidence="3" id="KW-0998">Cell outer membrane</keyword>
<comment type="similarity">
    <text evidence="4">Belongs to the TonB-dependent receptor family.</text>
</comment>
<dbReference type="InterPro" id="IPR037066">
    <property type="entry name" value="Plug_dom_sf"/>
</dbReference>
<keyword evidence="7" id="KW-0675">Receptor</keyword>
<keyword evidence="2 4" id="KW-0472">Membrane</keyword>
<evidence type="ECO:0000256" key="4">
    <source>
        <dbReference type="RuleBase" id="RU003357"/>
    </source>
</evidence>
<dbReference type="EMBL" id="KT201082">
    <property type="protein sequence ID" value="ALS55917.1"/>
    <property type="molecule type" value="Genomic_DNA"/>
</dbReference>
<dbReference type="PANTHER" id="PTHR47234">
    <property type="match status" value="1"/>
</dbReference>
<comment type="subcellular location">
    <subcellularLocation>
        <location evidence="1 4">Cell outer membrane</location>
    </subcellularLocation>
</comment>
<evidence type="ECO:0000259" key="6">
    <source>
        <dbReference type="Pfam" id="PF07715"/>
    </source>
</evidence>
<dbReference type="Gene3D" id="2.40.170.20">
    <property type="entry name" value="TonB-dependent receptor, beta-barrel domain"/>
    <property type="match status" value="1"/>
</dbReference>
<dbReference type="AlphaFoldDB" id="A0A0U2X6T3"/>
<dbReference type="SUPFAM" id="SSF56935">
    <property type="entry name" value="Porins"/>
    <property type="match status" value="1"/>
</dbReference>
<sequence>MDGEDQGMSAITLRGLDHASTLLMINTKRQTFAGTPSHEGEGYIDANVIPEIAIKSIEILKEGATSIYGSDAVAGVVNVLTQKDFEGFLLRSDHQITESHKQNDNKVGFLYGFKNDKNKLVFGLESFYRSPLSARQINGIADLSISTFGKTFITTEKEEISSGPYQGIYEKGEKIPDPNCENNGGILLGGFCKFAYGERFNIINKERHHKAYFNLNTSIEDSYLISNDFNIIYAKVNVLDNPQSPSYPALPFLTRNIFPSEGGSPFKNEIKWRGRPLGSNYPSPFSTKDIYQYHMTDSMKFSFSDNDFLDISITHSAHSNLAIRPDIINSRFLEALASRGGEKKNLSWNLFSDTNEDELVQYVSGNLVAKKKGSLSSIDGIYLTNFNNFDFSAGFQIARDTLDIKYNDLGRIEVDKEGQITKQADLFFLGGGTDVNKSRSKAALFGELNKSISQSLDIRAALRYEDFKNENSLDPKISLRFQPNDIFSLRFSTGTSFTMPSMSQMYGSDIVLGSVRDVNGSVFVRQGQTGNPALKPAKSINSNLGFIFYPREEYSLSFDFFEINYKDRIEAESAQAIVLNNPNSSKITRNASGEIIGVIASYVNEEKSIITGMDFEFNSLFDLYDFGSLNFKITSTTLFSFLTPEHHEHNDDTEDHDHHRDDEKLINRVGKFNYDAHIHSLPKNKINLFLDWEYSEFLVNWTSSIVISGYTNERQLSDYAISLGYTNKVSSFLIHDLSITRPINLKDGSIDLKFGIINLTNEPAPKLFDAPDFSFDTRLHDPTGRTFTFSIQYQL</sequence>